<feature type="region of interest" description="Disordered" evidence="2">
    <location>
        <begin position="1"/>
        <end position="42"/>
    </location>
</feature>
<reference evidence="4 5" key="1">
    <citation type="submission" date="2017-07" db="EMBL/GenBank/DDBJ databases">
        <authorList>
            <person name="Sun Z.S."/>
            <person name="Albrecht U."/>
            <person name="Echele G."/>
            <person name="Lee C.C."/>
        </authorList>
    </citation>
    <scope>NUCLEOTIDE SEQUENCE [LARGE SCALE GENOMIC DNA]</scope>
    <source>
        <strain evidence="4 5">P16-029</strain>
    </source>
</reference>
<dbReference type="Gene3D" id="3.30.70.1880">
    <property type="entry name" value="Protein of unknown function DUF881"/>
    <property type="match status" value="1"/>
</dbReference>
<dbReference type="PANTHER" id="PTHR37313:SF4">
    <property type="entry name" value="CONSERVED MEMBRANE PROTEIN-RELATED"/>
    <property type="match status" value="1"/>
</dbReference>
<feature type="transmembrane region" description="Helical" evidence="3">
    <location>
        <begin position="60"/>
        <end position="81"/>
    </location>
</feature>
<organism evidence="4 5">
    <name type="scientific">Cutibacterium avidum</name>
    <dbReference type="NCBI Taxonomy" id="33010"/>
    <lineage>
        <taxon>Bacteria</taxon>
        <taxon>Bacillati</taxon>
        <taxon>Actinomycetota</taxon>
        <taxon>Actinomycetes</taxon>
        <taxon>Propionibacteriales</taxon>
        <taxon>Propionibacteriaceae</taxon>
        <taxon>Cutibacterium</taxon>
    </lineage>
</organism>
<evidence type="ECO:0000256" key="1">
    <source>
        <dbReference type="ARBA" id="ARBA00009108"/>
    </source>
</evidence>
<evidence type="ECO:0000313" key="4">
    <source>
        <dbReference type="EMBL" id="RFT46799.1"/>
    </source>
</evidence>
<proteinExistence type="inferred from homology"/>
<evidence type="ECO:0000256" key="3">
    <source>
        <dbReference type="SAM" id="Phobius"/>
    </source>
</evidence>
<protein>
    <recommendedName>
        <fullName evidence="6">DUF881 domain-containing protein</fullName>
    </recommendedName>
</protein>
<dbReference type="PANTHER" id="PTHR37313">
    <property type="entry name" value="UPF0749 PROTEIN RV1825"/>
    <property type="match status" value="1"/>
</dbReference>
<evidence type="ECO:0000313" key="5">
    <source>
        <dbReference type="Proteomes" id="UP000259211"/>
    </source>
</evidence>
<dbReference type="RefSeq" id="WP_117188167.1">
    <property type="nucleotide sequence ID" value="NZ_JASORL010000016.1"/>
</dbReference>
<dbReference type="AlphaFoldDB" id="A0A3E2DN37"/>
<keyword evidence="3" id="KW-1133">Transmembrane helix</keyword>
<accession>A0A3E2DN37</accession>
<feature type="compositionally biased region" description="Polar residues" evidence="2">
    <location>
        <begin position="127"/>
        <end position="140"/>
    </location>
</feature>
<feature type="compositionally biased region" description="Basic and acidic residues" evidence="2">
    <location>
        <begin position="8"/>
        <end position="20"/>
    </location>
</feature>
<feature type="compositionally biased region" description="Low complexity" evidence="2">
    <location>
        <begin position="21"/>
        <end position="32"/>
    </location>
</feature>
<evidence type="ECO:0008006" key="6">
    <source>
        <dbReference type="Google" id="ProtNLM"/>
    </source>
</evidence>
<keyword evidence="3" id="KW-0472">Membrane</keyword>
<dbReference type="EMBL" id="NOWI01000001">
    <property type="protein sequence ID" value="RFT46799.1"/>
    <property type="molecule type" value="Genomic_DNA"/>
</dbReference>
<dbReference type="InterPro" id="IPR010273">
    <property type="entry name" value="DUF881"/>
</dbReference>
<evidence type="ECO:0000256" key="2">
    <source>
        <dbReference type="SAM" id="MobiDB-lite"/>
    </source>
</evidence>
<dbReference type="Pfam" id="PF05949">
    <property type="entry name" value="DUF881"/>
    <property type="match status" value="1"/>
</dbReference>
<keyword evidence="3" id="KW-0812">Transmembrane</keyword>
<feature type="compositionally biased region" description="Acidic residues" evidence="2">
    <location>
        <begin position="33"/>
        <end position="42"/>
    </location>
</feature>
<sequence>MSDDDAEDVRRDDSTPEHSDPSPATDPAPDGADTPEEADEDVVGDPLIQDIRSDSRHPRLARFATVLVMVTAGFMMTTAAVNSRGHDLRPERDTDMATLVRNQASHNAALQKEAASLRAQVDELSKADQTPGVTSSTVPSASALAPSVGLGAVSGKALRVTLDDAPLSENPDGVDANMLVVHQQDIQMVVNTLWAGGAEAMTIQGQRVTSTTAVKCVGNTVVLHGVAYAPPYVIEAIGDRAAMEQALDTSEAVRIYKGYVSAYQLGWSVERVGTVTMPAYTGTVAMGHATPR</sequence>
<dbReference type="Proteomes" id="UP000259211">
    <property type="component" value="Unassembled WGS sequence"/>
</dbReference>
<gene>
    <name evidence="4" type="ORF">CHT91_00225</name>
</gene>
<comment type="similarity">
    <text evidence="1">Belongs to the UPF0749 family.</text>
</comment>
<feature type="region of interest" description="Disordered" evidence="2">
    <location>
        <begin position="122"/>
        <end position="141"/>
    </location>
</feature>
<comment type="caution">
    <text evidence="4">The sequence shown here is derived from an EMBL/GenBank/DDBJ whole genome shotgun (WGS) entry which is preliminary data.</text>
</comment>
<name>A0A3E2DN37_9ACTN</name>
<dbReference type="GO" id="GO:0005886">
    <property type="term" value="C:plasma membrane"/>
    <property type="evidence" value="ECO:0007669"/>
    <property type="project" value="TreeGrafter"/>
</dbReference>